<gene>
    <name evidence="14" type="ORF">Fmac_027646</name>
</gene>
<evidence type="ECO:0000256" key="12">
    <source>
        <dbReference type="SAM" id="MobiDB-lite"/>
    </source>
</evidence>
<name>A0ABD1LIG7_9FABA</name>
<evidence type="ECO:0000256" key="1">
    <source>
        <dbReference type="ARBA" id="ARBA00000900"/>
    </source>
</evidence>
<sequence length="367" mass="40480">MGNMESSGSNSRRRHGGGGGSERRIHPPPQPVIPLPDITVNRFVYPAAATPYCNYHGYYPPPYDNHRHRQGVEPMWGQYPPAPFPASLPVPSTVPVTLPVPSTVPEPFPEPETVPAPEPLPEPETVLAPNVGYKNAVIKRNNFHIEKETLRIEPDEENPGRFLVSFMFNATVSASFTIFFFGKEEEGGTLTPMKENVLPPVTVNIQPGLGQKFKQPAGTGIDFSILEESELLNVGDMDVYPVAIKADASSSGNTNSQITQAVFKKEKGEFKLKVVKQILWENGMRYELHDIYGIGNSVESDWDGNDTGKACVICLSEPPDTTVVPCCHMCMCRGCAKVSMFQTTRCPICRQPVVRYLEVGPQPQPEE</sequence>
<keyword evidence="6 11" id="KW-0863">Zinc-finger</keyword>
<evidence type="ECO:0000256" key="3">
    <source>
        <dbReference type="ARBA" id="ARBA00022679"/>
    </source>
</evidence>
<evidence type="ECO:0000259" key="13">
    <source>
        <dbReference type="PROSITE" id="PS50089"/>
    </source>
</evidence>
<dbReference type="PANTHER" id="PTHR22996:SF0">
    <property type="entry name" value="RE60872P-RELATED"/>
    <property type="match status" value="1"/>
</dbReference>
<keyword evidence="3" id="KW-0808">Transferase</keyword>
<dbReference type="GO" id="GO:0061630">
    <property type="term" value="F:ubiquitin protein ligase activity"/>
    <property type="evidence" value="ECO:0007669"/>
    <property type="project" value="UniProtKB-EC"/>
</dbReference>
<dbReference type="EMBL" id="JBGMDY010000009">
    <property type="protein sequence ID" value="KAL2323267.1"/>
    <property type="molecule type" value="Genomic_DNA"/>
</dbReference>
<evidence type="ECO:0000313" key="14">
    <source>
        <dbReference type="EMBL" id="KAL2323267.1"/>
    </source>
</evidence>
<feature type="domain" description="RING-type" evidence="13">
    <location>
        <begin position="311"/>
        <end position="350"/>
    </location>
</feature>
<dbReference type="Proteomes" id="UP001603857">
    <property type="component" value="Unassembled WGS sequence"/>
</dbReference>
<evidence type="ECO:0000256" key="6">
    <source>
        <dbReference type="ARBA" id="ARBA00022771"/>
    </source>
</evidence>
<evidence type="ECO:0000256" key="2">
    <source>
        <dbReference type="ARBA" id="ARBA00012483"/>
    </source>
</evidence>
<dbReference type="InterPro" id="IPR058981">
    <property type="entry name" value="MGRN1/RNF157-like_N"/>
</dbReference>
<dbReference type="InterPro" id="IPR013083">
    <property type="entry name" value="Znf_RING/FYVE/PHD"/>
</dbReference>
<dbReference type="SUPFAM" id="SSF57850">
    <property type="entry name" value="RING/U-box"/>
    <property type="match status" value="1"/>
</dbReference>
<dbReference type="AlphaFoldDB" id="A0ABD1LIG7"/>
<dbReference type="InterPro" id="IPR045194">
    <property type="entry name" value="MGRN1/RNF157-like"/>
</dbReference>
<keyword evidence="4" id="KW-0519">Myristate</keyword>
<evidence type="ECO:0000256" key="7">
    <source>
        <dbReference type="ARBA" id="ARBA00022786"/>
    </source>
</evidence>
<dbReference type="InterPro" id="IPR001841">
    <property type="entry name" value="Znf_RING"/>
</dbReference>
<evidence type="ECO:0000256" key="4">
    <source>
        <dbReference type="ARBA" id="ARBA00022707"/>
    </source>
</evidence>
<keyword evidence="7" id="KW-0833">Ubl conjugation pathway</keyword>
<evidence type="ECO:0000256" key="11">
    <source>
        <dbReference type="PROSITE-ProRule" id="PRU00175"/>
    </source>
</evidence>
<dbReference type="Pfam" id="PF13920">
    <property type="entry name" value="zf-C3HC4_3"/>
    <property type="match status" value="1"/>
</dbReference>
<comment type="similarity">
    <text evidence="10">Belongs to the RING-type zinc finger family. LOG2 subfamily.</text>
</comment>
<keyword evidence="9" id="KW-0449">Lipoprotein</keyword>
<evidence type="ECO:0000256" key="5">
    <source>
        <dbReference type="ARBA" id="ARBA00022723"/>
    </source>
</evidence>
<dbReference type="PROSITE" id="PS50089">
    <property type="entry name" value="ZF_RING_2"/>
    <property type="match status" value="1"/>
</dbReference>
<proteinExistence type="inferred from homology"/>
<evidence type="ECO:0000256" key="9">
    <source>
        <dbReference type="ARBA" id="ARBA00023288"/>
    </source>
</evidence>
<keyword evidence="8" id="KW-0862">Zinc</keyword>
<evidence type="ECO:0000256" key="10">
    <source>
        <dbReference type="ARBA" id="ARBA00025721"/>
    </source>
</evidence>
<protein>
    <recommendedName>
        <fullName evidence="2">RING-type E3 ubiquitin transferase</fullName>
        <ecNumber evidence="2">2.3.2.27</ecNumber>
    </recommendedName>
</protein>
<dbReference type="Pfam" id="PF26192">
    <property type="entry name" value="RNF157-like_N"/>
    <property type="match status" value="1"/>
</dbReference>
<evidence type="ECO:0000256" key="8">
    <source>
        <dbReference type="ARBA" id="ARBA00022833"/>
    </source>
</evidence>
<keyword evidence="5" id="KW-0479">Metal-binding</keyword>
<comment type="caution">
    <text evidence="14">The sequence shown here is derived from an EMBL/GenBank/DDBJ whole genome shotgun (WGS) entry which is preliminary data.</text>
</comment>
<accession>A0ABD1LIG7</accession>
<feature type="compositionally biased region" description="Low complexity" evidence="12">
    <location>
        <begin position="1"/>
        <end position="10"/>
    </location>
</feature>
<evidence type="ECO:0000313" key="15">
    <source>
        <dbReference type="Proteomes" id="UP001603857"/>
    </source>
</evidence>
<keyword evidence="15" id="KW-1185">Reference proteome</keyword>
<comment type="catalytic activity">
    <reaction evidence="1">
        <text>S-ubiquitinyl-[E2 ubiquitin-conjugating enzyme]-L-cysteine + [acceptor protein]-L-lysine = [E2 ubiquitin-conjugating enzyme]-L-cysteine + N(6)-ubiquitinyl-[acceptor protein]-L-lysine.</text>
        <dbReference type="EC" id="2.3.2.27"/>
    </reaction>
</comment>
<dbReference type="FunFam" id="3.30.40.10:FF:000115">
    <property type="entry name" value="probable E3 ubiquitin-protein ligase LOG2"/>
    <property type="match status" value="1"/>
</dbReference>
<dbReference type="EC" id="2.3.2.27" evidence="2"/>
<dbReference type="GO" id="GO:0008270">
    <property type="term" value="F:zinc ion binding"/>
    <property type="evidence" value="ECO:0007669"/>
    <property type="project" value="UniProtKB-KW"/>
</dbReference>
<dbReference type="Gene3D" id="3.30.40.10">
    <property type="entry name" value="Zinc/RING finger domain, C3HC4 (zinc finger)"/>
    <property type="match status" value="1"/>
</dbReference>
<reference evidence="14 15" key="1">
    <citation type="submission" date="2024-08" db="EMBL/GenBank/DDBJ databases">
        <title>Insights into the chromosomal genome structure of Flemingia macrophylla.</title>
        <authorList>
            <person name="Ding Y."/>
            <person name="Zhao Y."/>
            <person name="Bi W."/>
            <person name="Wu M."/>
            <person name="Zhao G."/>
            <person name="Gong Y."/>
            <person name="Li W."/>
            <person name="Zhang P."/>
        </authorList>
    </citation>
    <scope>NUCLEOTIDE SEQUENCE [LARGE SCALE GENOMIC DNA]</scope>
    <source>
        <strain evidence="14">DYQJB</strain>
        <tissue evidence="14">Leaf</tissue>
    </source>
</reference>
<dbReference type="PANTHER" id="PTHR22996">
    <property type="entry name" value="MAHOGUNIN"/>
    <property type="match status" value="1"/>
</dbReference>
<feature type="region of interest" description="Disordered" evidence="12">
    <location>
        <begin position="1"/>
        <end position="32"/>
    </location>
</feature>
<organism evidence="14 15">
    <name type="scientific">Flemingia macrophylla</name>
    <dbReference type="NCBI Taxonomy" id="520843"/>
    <lineage>
        <taxon>Eukaryota</taxon>
        <taxon>Viridiplantae</taxon>
        <taxon>Streptophyta</taxon>
        <taxon>Embryophyta</taxon>
        <taxon>Tracheophyta</taxon>
        <taxon>Spermatophyta</taxon>
        <taxon>Magnoliopsida</taxon>
        <taxon>eudicotyledons</taxon>
        <taxon>Gunneridae</taxon>
        <taxon>Pentapetalae</taxon>
        <taxon>rosids</taxon>
        <taxon>fabids</taxon>
        <taxon>Fabales</taxon>
        <taxon>Fabaceae</taxon>
        <taxon>Papilionoideae</taxon>
        <taxon>50 kb inversion clade</taxon>
        <taxon>NPAAA clade</taxon>
        <taxon>indigoferoid/millettioid clade</taxon>
        <taxon>Phaseoleae</taxon>
        <taxon>Flemingia</taxon>
    </lineage>
</organism>